<evidence type="ECO:0000313" key="16">
    <source>
        <dbReference type="Proteomes" id="UP000285301"/>
    </source>
</evidence>
<evidence type="ECO:0000256" key="12">
    <source>
        <dbReference type="ARBA" id="ARBA00030212"/>
    </source>
</evidence>
<dbReference type="Proteomes" id="UP000285301">
    <property type="component" value="Unassembled WGS sequence"/>
</dbReference>
<dbReference type="PANTHER" id="PTHR15469:SF0">
    <property type="entry name" value="NADH DEHYDROGENASE [UBIQUINONE] 1 BETA SUBCOMPLEX SUBUNIT 4"/>
    <property type="match status" value="1"/>
</dbReference>
<dbReference type="InterPro" id="IPR009866">
    <property type="entry name" value="NADH_UbQ_OxRdtase_NDUFB4_su"/>
</dbReference>
<protein>
    <recommendedName>
        <fullName evidence="3">NADH dehydrogenase [ubiquinone] 1 beta subcomplex subunit 4</fullName>
    </recommendedName>
    <alternativeName>
        <fullName evidence="12">Complex I-B15</fullName>
    </alternativeName>
    <alternativeName>
        <fullName evidence="13">NADH-ubiquinone oxidoreductase B15 subunit</fullName>
    </alternativeName>
</protein>
<comment type="subcellular location">
    <subcellularLocation>
        <location evidence="1">Mitochondrion inner membrane</location>
        <topology evidence="1">Single-pass membrane protein</topology>
    </subcellularLocation>
</comment>
<dbReference type="STRING" id="1965070.A0A443QNB6"/>
<keyword evidence="5" id="KW-0679">Respiratory chain</keyword>
<evidence type="ECO:0000256" key="2">
    <source>
        <dbReference type="ARBA" id="ARBA00007260"/>
    </source>
</evidence>
<evidence type="ECO:0000256" key="9">
    <source>
        <dbReference type="ARBA" id="ARBA00022989"/>
    </source>
</evidence>
<dbReference type="EMBL" id="NCKU01005487">
    <property type="protein sequence ID" value="RWS04515.1"/>
    <property type="molecule type" value="Genomic_DNA"/>
</dbReference>
<dbReference type="GO" id="GO:0005743">
    <property type="term" value="C:mitochondrial inner membrane"/>
    <property type="evidence" value="ECO:0007669"/>
    <property type="project" value="UniProtKB-SubCell"/>
</dbReference>
<dbReference type="Pfam" id="PF07225">
    <property type="entry name" value="NDUF_B4"/>
    <property type="match status" value="1"/>
</dbReference>
<gene>
    <name evidence="15" type="ORF">B4U79_04276</name>
</gene>
<keyword evidence="10" id="KW-0496">Mitochondrion</keyword>
<comment type="caution">
    <text evidence="15">The sequence shown here is derived from an EMBL/GenBank/DDBJ whole genome shotgun (WGS) entry which is preliminary data.</text>
</comment>
<keyword evidence="11 14" id="KW-0472">Membrane</keyword>
<keyword evidence="8" id="KW-0249">Electron transport</keyword>
<proteinExistence type="inferred from homology"/>
<keyword evidence="4" id="KW-0813">Transport</keyword>
<name>A0A443QNB6_9ACAR</name>
<keyword evidence="16" id="KW-1185">Reference proteome</keyword>
<evidence type="ECO:0000256" key="1">
    <source>
        <dbReference type="ARBA" id="ARBA00004434"/>
    </source>
</evidence>
<sequence length="118" mass="14632">MGDNQYDLSPYELDKIRRRREIRERLRHEFNKKYFNPYNSAYRVVPTDPMVQRFMAARVSFYDYWKPSWRSFFQWFGLQVAPVIVFTVLVTYERKNREKKYKSGEISYEERDKPAFVY</sequence>
<evidence type="ECO:0000256" key="5">
    <source>
        <dbReference type="ARBA" id="ARBA00022660"/>
    </source>
</evidence>
<keyword evidence="6 14" id="KW-0812">Transmembrane</keyword>
<evidence type="ECO:0000256" key="6">
    <source>
        <dbReference type="ARBA" id="ARBA00022692"/>
    </source>
</evidence>
<keyword evidence="7" id="KW-0999">Mitochondrion inner membrane</keyword>
<evidence type="ECO:0000256" key="3">
    <source>
        <dbReference type="ARBA" id="ARBA00018681"/>
    </source>
</evidence>
<evidence type="ECO:0000256" key="10">
    <source>
        <dbReference type="ARBA" id="ARBA00023128"/>
    </source>
</evidence>
<evidence type="ECO:0000256" key="13">
    <source>
        <dbReference type="ARBA" id="ARBA00030987"/>
    </source>
</evidence>
<feature type="transmembrane region" description="Helical" evidence="14">
    <location>
        <begin position="72"/>
        <end position="92"/>
    </location>
</feature>
<evidence type="ECO:0000256" key="4">
    <source>
        <dbReference type="ARBA" id="ARBA00022448"/>
    </source>
</evidence>
<evidence type="ECO:0000256" key="14">
    <source>
        <dbReference type="SAM" id="Phobius"/>
    </source>
</evidence>
<dbReference type="PANTHER" id="PTHR15469">
    <property type="entry name" value="NADH-UBIQUINONE OXIDOREDUCTASE B15 SUBUNIT"/>
    <property type="match status" value="1"/>
</dbReference>
<comment type="similarity">
    <text evidence="2">Belongs to the complex I NDUFB4 subunit family.</text>
</comment>
<dbReference type="AlphaFoldDB" id="A0A443QNB6"/>
<organism evidence="15 16">
    <name type="scientific">Dinothrombium tinctorium</name>
    <dbReference type="NCBI Taxonomy" id="1965070"/>
    <lineage>
        <taxon>Eukaryota</taxon>
        <taxon>Metazoa</taxon>
        <taxon>Ecdysozoa</taxon>
        <taxon>Arthropoda</taxon>
        <taxon>Chelicerata</taxon>
        <taxon>Arachnida</taxon>
        <taxon>Acari</taxon>
        <taxon>Acariformes</taxon>
        <taxon>Trombidiformes</taxon>
        <taxon>Prostigmata</taxon>
        <taxon>Anystina</taxon>
        <taxon>Parasitengona</taxon>
        <taxon>Trombidioidea</taxon>
        <taxon>Trombidiidae</taxon>
        <taxon>Dinothrombium</taxon>
    </lineage>
</organism>
<dbReference type="OrthoDB" id="5818798at2759"/>
<reference evidence="15 16" key="1">
    <citation type="journal article" date="2018" name="Gigascience">
        <title>Genomes of trombidid mites reveal novel predicted allergens and laterally-transferred genes associated with secondary metabolism.</title>
        <authorList>
            <person name="Dong X."/>
            <person name="Chaisiri K."/>
            <person name="Xia D."/>
            <person name="Armstrong S.D."/>
            <person name="Fang Y."/>
            <person name="Donnelly M.J."/>
            <person name="Kadowaki T."/>
            <person name="McGarry J.W."/>
            <person name="Darby A.C."/>
            <person name="Makepeace B.L."/>
        </authorList>
    </citation>
    <scope>NUCLEOTIDE SEQUENCE [LARGE SCALE GENOMIC DNA]</scope>
    <source>
        <strain evidence="15">UoL-WK</strain>
    </source>
</reference>
<evidence type="ECO:0000256" key="8">
    <source>
        <dbReference type="ARBA" id="ARBA00022982"/>
    </source>
</evidence>
<evidence type="ECO:0000313" key="15">
    <source>
        <dbReference type="EMBL" id="RWS04515.1"/>
    </source>
</evidence>
<keyword evidence="9 14" id="KW-1133">Transmembrane helix</keyword>
<evidence type="ECO:0000256" key="11">
    <source>
        <dbReference type="ARBA" id="ARBA00023136"/>
    </source>
</evidence>
<evidence type="ECO:0000256" key="7">
    <source>
        <dbReference type="ARBA" id="ARBA00022792"/>
    </source>
</evidence>
<accession>A0A443QNB6</accession>